<evidence type="ECO:0000313" key="2">
    <source>
        <dbReference type="Proteomes" id="UP000527616"/>
    </source>
</evidence>
<reference evidence="1 2" key="1">
    <citation type="submission" date="2020-07" db="EMBL/GenBank/DDBJ databases">
        <title>Sequencing the genomes of 1000 actinobacteria strains.</title>
        <authorList>
            <person name="Klenk H.-P."/>
        </authorList>
    </citation>
    <scope>NUCLEOTIDE SEQUENCE [LARGE SCALE GENOMIC DNA]</scope>
    <source>
        <strain evidence="1 2">DSM 103164</strain>
    </source>
</reference>
<sequence>MSEVSALDPSFAGELTIRGRLTTASNATFLVQVGDRLAVHKPVRGERPLHDFPDGTLAAREVAAYRLSSLAGFDLVPATVLVDGPLGPGSLQAWVDEADYDLVDLISEHDDLAGRLPVMDGFGAADEPVLVVHADDDRLRRLAVFDVVINNADRKGGHILTREGRVFAVDHGVCFHTQDKLRTVLWGFAGEPLTDEHRALVAAARDAAGELSGLLSAAEVAAVAARAEALLAAGVLPEPAEHRFPFPWPPF</sequence>
<dbReference type="NCBIfam" id="TIGR03843">
    <property type="entry name" value="SCO1664 family protein"/>
    <property type="match status" value="1"/>
</dbReference>
<comment type="caution">
    <text evidence="1">The sequence shown here is derived from an EMBL/GenBank/DDBJ whole genome shotgun (WGS) entry which is preliminary data.</text>
</comment>
<organism evidence="1 2">
    <name type="scientific">Naumannella cuiyingiana</name>
    <dbReference type="NCBI Taxonomy" id="1347891"/>
    <lineage>
        <taxon>Bacteria</taxon>
        <taxon>Bacillati</taxon>
        <taxon>Actinomycetota</taxon>
        <taxon>Actinomycetes</taxon>
        <taxon>Propionibacteriales</taxon>
        <taxon>Propionibacteriaceae</taxon>
        <taxon>Naumannella</taxon>
    </lineage>
</organism>
<gene>
    <name evidence="1" type="ORF">GGQ54_002941</name>
</gene>
<dbReference type="RefSeq" id="WP_179443519.1">
    <property type="nucleotide sequence ID" value="NZ_JACBZS010000001.1"/>
</dbReference>
<keyword evidence="2" id="KW-1185">Reference proteome</keyword>
<evidence type="ECO:0000313" key="1">
    <source>
        <dbReference type="EMBL" id="NYI72381.1"/>
    </source>
</evidence>
<dbReference type="Proteomes" id="UP000527616">
    <property type="component" value="Unassembled WGS sequence"/>
</dbReference>
<dbReference type="EMBL" id="JACBZS010000001">
    <property type="protein sequence ID" value="NYI72381.1"/>
    <property type="molecule type" value="Genomic_DNA"/>
</dbReference>
<dbReference type="AlphaFoldDB" id="A0A7Z0IM92"/>
<protein>
    <submittedName>
        <fullName evidence="1">Putative repeat protein (TIGR03843 family)</fullName>
    </submittedName>
</protein>
<proteinExistence type="predicted"/>
<dbReference type="InterPro" id="IPR022292">
    <property type="entry name" value="CHP03843"/>
</dbReference>
<name>A0A7Z0IM92_9ACTN</name>
<accession>A0A7Z0IM92</accession>